<keyword evidence="2" id="KW-1185">Reference proteome</keyword>
<evidence type="ECO:0008006" key="3">
    <source>
        <dbReference type="Google" id="ProtNLM"/>
    </source>
</evidence>
<dbReference type="EMBL" id="BMHB01000003">
    <property type="protein sequence ID" value="GGI17391.1"/>
    <property type="molecule type" value="Genomic_DNA"/>
</dbReference>
<organism evidence="1 2">
    <name type="scientific">Gottfriedia solisilvae</name>
    <dbReference type="NCBI Taxonomy" id="1516104"/>
    <lineage>
        <taxon>Bacteria</taxon>
        <taxon>Bacillati</taxon>
        <taxon>Bacillota</taxon>
        <taxon>Bacilli</taxon>
        <taxon>Bacillales</taxon>
        <taxon>Bacillaceae</taxon>
        <taxon>Gottfriedia</taxon>
    </lineage>
</organism>
<name>A0A8J3F512_9BACI</name>
<evidence type="ECO:0000313" key="1">
    <source>
        <dbReference type="EMBL" id="GGI17391.1"/>
    </source>
</evidence>
<dbReference type="AlphaFoldDB" id="A0A8J3F512"/>
<dbReference type="InterPro" id="IPR025548">
    <property type="entry name" value="YfkD"/>
</dbReference>
<dbReference type="RefSeq" id="WP_088002117.1">
    <property type="nucleotide sequence ID" value="NZ_BMHB01000003.1"/>
</dbReference>
<accession>A0A8J3F512</accession>
<dbReference type="Pfam" id="PF14167">
    <property type="entry name" value="YfkD"/>
    <property type="match status" value="1"/>
</dbReference>
<gene>
    <name evidence="1" type="primary">yfkD</name>
    <name evidence="1" type="ORF">GCM10007380_37710</name>
</gene>
<proteinExistence type="predicted"/>
<evidence type="ECO:0000313" key="2">
    <source>
        <dbReference type="Proteomes" id="UP000626244"/>
    </source>
</evidence>
<dbReference type="Proteomes" id="UP000626244">
    <property type="component" value="Unassembled WGS sequence"/>
</dbReference>
<comment type="caution">
    <text evidence="1">The sequence shown here is derived from an EMBL/GenBank/DDBJ whole genome shotgun (WGS) entry which is preliminary data.</text>
</comment>
<protein>
    <recommendedName>
        <fullName evidence="3">YfkD-like protein</fullName>
    </recommendedName>
</protein>
<sequence length="267" mass="30152">MSKWVKPFILLNIVFLVILLTNLQHTDAAKPEVNVPSFAANVSKENTYPNPSQDLPELQPGEFAKQLLKSSNVKIENPNLIRMFNESSVGRAPFAVGYNAKIFLGVWPLNYESNETTVNWQYKKINTNYLDNRGEKNYKRVKYYQNAQHIIRGGLTSKVRDSDDVINLMMHRASEKTTLPLAFQTVIGAGTKNERVYNVPPKQLGYLYTYAPAVNEKGKVTFGEVYLILKGNKKTLQVKNVVSQGIGAWIPVQDYVSFGYIATSQPK</sequence>
<reference evidence="2" key="1">
    <citation type="journal article" date="2019" name="Int. J. Syst. Evol. Microbiol.">
        <title>The Global Catalogue of Microorganisms (GCM) 10K type strain sequencing project: providing services to taxonomists for standard genome sequencing and annotation.</title>
        <authorList>
            <consortium name="The Broad Institute Genomics Platform"/>
            <consortium name="The Broad Institute Genome Sequencing Center for Infectious Disease"/>
            <person name="Wu L."/>
            <person name="Ma J."/>
        </authorList>
    </citation>
    <scope>NUCLEOTIDE SEQUENCE [LARGE SCALE GENOMIC DNA]</scope>
    <source>
        <strain evidence="2">CGMCC 1.14993</strain>
    </source>
</reference>
<dbReference type="OrthoDB" id="2690238at2"/>